<proteinExistence type="predicted"/>
<gene>
    <name evidence="1" type="ORF">B0J11DRAFT_446297</name>
</gene>
<dbReference type="EMBL" id="JAGMWT010000019">
    <property type="protein sequence ID" value="KAH7113338.1"/>
    <property type="molecule type" value="Genomic_DNA"/>
</dbReference>
<dbReference type="OrthoDB" id="3943268at2759"/>
<evidence type="ECO:0000313" key="2">
    <source>
        <dbReference type="Proteomes" id="UP000700596"/>
    </source>
</evidence>
<feature type="non-terminal residue" evidence="1">
    <location>
        <position position="1"/>
    </location>
</feature>
<dbReference type="AlphaFoldDB" id="A0A9P9D5Z0"/>
<dbReference type="Proteomes" id="UP000700596">
    <property type="component" value="Unassembled WGS sequence"/>
</dbReference>
<name>A0A9P9D5Z0_9PLEO</name>
<accession>A0A9P9D5Z0</accession>
<keyword evidence="2" id="KW-1185">Reference proteome</keyword>
<reference evidence="1" key="1">
    <citation type="journal article" date="2021" name="Nat. Commun.">
        <title>Genetic determinants of endophytism in the Arabidopsis root mycobiome.</title>
        <authorList>
            <person name="Mesny F."/>
            <person name="Miyauchi S."/>
            <person name="Thiergart T."/>
            <person name="Pickel B."/>
            <person name="Atanasova L."/>
            <person name="Karlsson M."/>
            <person name="Huettel B."/>
            <person name="Barry K.W."/>
            <person name="Haridas S."/>
            <person name="Chen C."/>
            <person name="Bauer D."/>
            <person name="Andreopoulos W."/>
            <person name="Pangilinan J."/>
            <person name="LaButti K."/>
            <person name="Riley R."/>
            <person name="Lipzen A."/>
            <person name="Clum A."/>
            <person name="Drula E."/>
            <person name="Henrissat B."/>
            <person name="Kohler A."/>
            <person name="Grigoriev I.V."/>
            <person name="Martin F.M."/>
            <person name="Hacquard S."/>
        </authorList>
    </citation>
    <scope>NUCLEOTIDE SEQUENCE</scope>
    <source>
        <strain evidence="1">MPI-CAGE-CH-0243</strain>
    </source>
</reference>
<comment type="caution">
    <text evidence="1">The sequence shown here is derived from an EMBL/GenBank/DDBJ whole genome shotgun (WGS) entry which is preliminary data.</text>
</comment>
<organism evidence="1 2">
    <name type="scientific">Dendryphion nanum</name>
    <dbReference type="NCBI Taxonomy" id="256645"/>
    <lineage>
        <taxon>Eukaryota</taxon>
        <taxon>Fungi</taxon>
        <taxon>Dikarya</taxon>
        <taxon>Ascomycota</taxon>
        <taxon>Pezizomycotina</taxon>
        <taxon>Dothideomycetes</taxon>
        <taxon>Pleosporomycetidae</taxon>
        <taxon>Pleosporales</taxon>
        <taxon>Torulaceae</taxon>
        <taxon>Dendryphion</taxon>
    </lineage>
</organism>
<protein>
    <submittedName>
        <fullName evidence="1">Uncharacterized protein</fullName>
    </submittedName>
</protein>
<sequence>IKALLEALALFLFKSTSNKLFSSKLIYFLAVLRINTKINYLHKAKHYLYILASIVYYIKVLSIEKLLLVA</sequence>
<evidence type="ECO:0000313" key="1">
    <source>
        <dbReference type="EMBL" id="KAH7113338.1"/>
    </source>
</evidence>